<feature type="chain" id="PRO_5042206473" evidence="1">
    <location>
        <begin position="26"/>
        <end position="78"/>
    </location>
</feature>
<gene>
    <name evidence="2" type="ORF">O6P43_019954</name>
</gene>
<accession>A0AAD7PKW9</accession>
<sequence>MDLRIKTSLLVFLLLIPISSDLVEGFKDSIHLTHLLYKDGFRMNSRKLLALDAVLDYDDAGANSRHDPSPKKKPGRNP</sequence>
<evidence type="ECO:0000256" key="1">
    <source>
        <dbReference type="SAM" id="SignalP"/>
    </source>
</evidence>
<dbReference type="KEGG" id="qsa:O6P43_019954"/>
<organism evidence="2 3">
    <name type="scientific">Quillaja saponaria</name>
    <name type="common">Soap bark tree</name>
    <dbReference type="NCBI Taxonomy" id="32244"/>
    <lineage>
        <taxon>Eukaryota</taxon>
        <taxon>Viridiplantae</taxon>
        <taxon>Streptophyta</taxon>
        <taxon>Embryophyta</taxon>
        <taxon>Tracheophyta</taxon>
        <taxon>Spermatophyta</taxon>
        <taxon>Magnoliopsida</taxon>
        <taxon>eudicotyledons</taxon>
        <taxon>Gunneridae</taxon>
        <taxon>Pentapetalae</taxon>
        <taxon>rosids</taxon>
        <taxon>fabids</taxon>
        <taxon>Fabales</taxon>
        <taxon>Quillajaceae</taxon>
        <taxon>Quillaja</taxon>
    </lineage>
</organism>
<protein>
    <submittedName>
        <fullName evidence="2">Adenosylcobalamin-dependent ribonucleoside-triphosphate reductase</fullName>
    </submittedName>
</protein>
<evidence type="ECO:0000313" key="2">
    <source>
        <dbReference type="EMBL" id="KAJ7959368.1"/>
    </source>
</evidence>
<reference evidence="2" key="1">
    <citation type="journal article" date="2023" name="Science">
        <title>Elucidation of the pathway for biosynthesis of saponin adjuvants from the soapbark tree.</title>
        <authorList>
            <person name="Reed J."/>
            <person name="Orme A."/>
            <person name="El-Demerdash A."/>
            <person name="Owen C."/>
            <person name="Martin L.B.B."/>
            <person name="Misra R.C."/>
            <person name="Kikuchi S."/>
            <person name="Rejzek M."/>
            <person name="Martin A.C."/>
            <person name="Harkess A."/>
            <person name="Leebens-Mack J."/>
            <person name="Louveau T."/>
            <person name="Stephenson M.J."/>
            <person name="Osbourn A."/>
        </authorList>
    </citation>
    <scope>NUCLEOTIDE SEQUENCE</scope>
    <source>
        <strain evidence="2">S10</strain>
    </source>
</reference>
<dbReference type="PANTHER" id="PTHR34467:SF7">
    <property type="entry name" value="TRANSMEMBRANE PROTEIN"/>
    <property type="match status" value="1"/>
</dbReference>
<evidence type="ECO:0000313" key="3">
    <source>
        <dbReference type="Proteomes" id="UP001163823"/>
    </source>
</evidence>
<proteinExistence type="predicted"/>
<dbReference type="EMBL" id="JARAOO010000008">
    <property type="protein sequence ID" value="KAJ7959368.1"/>
    <property type="molecule type" value="Genomic_DNA"/>
</dbReference>
<name>A0AAD7PKW9_QUISA</name>
<dbReference type="AlphaFoldDB" id="A0AAD7PKW9"/>
<dbReference type="Proteomes" id="UP001163823">
    <property type="component" value="Chromosome 8"/>
</dbReference>
<dbReference type="PANTHER" id="PTHR34467">
    <property type="entry name" value="TRANSMEMBRANE PROTEIN"/>
    <property type="match status" value="1"/>
</dbReference>
<keyword evidence="3" id="KW-1185">Reference proteome</keyword>
<comment type="caution">
    <text evidence="2">The sequence shown here is derived from an EMBL/GenBank/DDBJ whole genome shotgun (WGS) entry which is preliminary data.</text>
</comment>
<keyword evidence="1" id="KW-0732">Signal</keyword>
<feature type="signal peptide" evidence="1">
    <location>
        <begin position="1"/>
        <end position="25"/>
    </location>
</feature>